<dbReference type="SUPFAM" id="SSF51735">
    <property type="entry name" value="NAD(P)-binding Rossmann-fold domains"/>
    <property type="match status" value="1"/>
</dbReference>
<dbReference type="InterPro" id="IPR050177">
    <property type="entry name" value="Lipid_A_modif_metabolic_enz"/>
</dbReference>
<proteinExistence type="predicted"/>
<evidence type="ECO:0000259" key="1">
    <source>
        <dbReference type="Pfam" id="PF01370"/>
    </source>
</evidence>
<keyword evidence="3" id="KW-1185">Reference proteome</keyword>
<dbReference type="InterPro" id="IPR001509">
    <property type="entry name" value="Epimerase_deHydtase"/>
</dbReference>
<feature type="domain" description="NAD-dependent epimerase/dehydratase" evidence="1">
    <location>
        <begin position="17"/>
        <end position="245"/>
    </location>
</feature>
<dbReference type="Proteomes" id="UP001387447">
    <property type="component" value="Unassembled WGS sequence"/>
</dbReference>
<comment type="caution">
    <text evidence="2">The sequence shown here is derived from an EMBL/GenBank/DDBJ whole genome shotgun (WGS) entry which is preliminary data.</text>
</comment>
<dbReference type="InterPro" id="IPR036291">
    <property type="entry name" value="NAD(P)-bd_dom_sf"/>
</dbReference>
<dbReference type="Gene3D" id="3.40.50.720">
    <property type="entry name" value="NAD(P)-binding Rossmann-like Domain"/>
    <property type="match status" value="1"/>
</dbReference>
<protein>
    <submittedName>
        <fullName evidence="2">NAD-dependent epimerase/dehydratase family protein</fullName>
    </submittedName>
</protein>
<evidence type="ECO:0000313" key="3">
    <source>
        <dbReference type="Proteomes" id="UP001387447"/>
    </source>
</evidence>
<dbReference type="EMBL" id="JBBWYZ010000005">
    <property type="protein sequence ID" value="MEK9511296.1"/>
    <property type="molecule type" value="Genomic_DNA"/>
</dbReference>
<dbReference type="PANTHER" id="PTHR43245:SF13">
    <property type="entry name" value="UDP-D-APIOSE_UDP-D-XYLOSE SYNTHASE 2"/>
    <property type="match status" value="1"/>
</dbReference>
<dbReference type="PANTHER" id="PTHR43245">
    <property type="entry name" value="BIFUNCTIONAL POLYMYXIN RESISTANCE PROTEIN ARNA"/>
    <property type="match status" value="1"/>
</dbReference>
<name>A0ABU9EH82_LIMFS</name>
<dbReference type="Pfam" id="PF01370">
    <property type="entry name" value="Epimerase"/>
    <property type="match status" value="1"/>
</dbReference>
<reference evidence="2 3" key="1">
    <citation type="journal article" date="2024" name="Front. Microbiol.">
        <title>Transcriptomic insights into the dominance of two phototrophs throughout the water column of a tropical hypersaline-alkaline crater lake (Dziani Dzaha, Mayotte).</title>
        <authorList>
            <person name="Duperron S."/>
            <person name="Halary S."/>
            <person name="Bouly J.-P."/>
            <person name="Roussel T."/>
            <person name="Hugoni M."/>
            <person name="Bruto M."/>
            <person name="Oger P."/>
            <person name="Duval C."/>
            <person name="Woo A."/>
            <person name="Jezequiel D."/>
            <person name="Ader M."/>
            <person name="Leboulanger C."/>
            <person name="Agogue H."/>
            <person name="Grossi V."/>
            <person name="Trousselier M."/>
            <person name="Bernard C."/>
        </authorList>
    </citation>
    <scope>NUCLEOTIDE SEQUENCE [LARGE SCALE GENOMIC DNA]</scope>
    <source>
        <strain evidence="2 3">PMC 851.14</strain>
    </source>
</reference>
<organism evidence="2 3">
    <name type="scientific">Limnospira fusiformis PMC 851.14</name>
    <dbReference type="NCBI Taxonomy" id="2219512"/>
    <lineage>
        <taxon>Bacteria</taxon>
        <taxon>Bacillati</taxon>
        <taxon>Cyanobacteriota</taxon>
        <taxon>Cyanophyceae</taxon>
        <taxon>Oscillatoriophycideae</taxon>
        <taxon>Oscillatoriales</taxon>
        <taxon>Sirenicapillariaceae</taxon>
        <taxon>Limnospira</taxon>
    </lineage>
</organism>
<sequence>MFYKIDGAKIMIKPQAVIIGAGGFIGTNLELFLVRKGFRVISVSRSWLNTKQISSLTRITADIVYSRVFEKIVDGADFVFHLAHGTTPASSMKDLHSDLLGSVPPSLSLMESCASADAKLIFLSSGGTIYGIPSEIPTKENSVLQPISGYGISKLVIEKYLNLFSFHKNLRYSILRLANPYGPWQTGIHGQGVIGSWVKQAIQDQPIQIWGNGETVRDYIYIEDVLNAIWSVIQYNGPSDVFNIGYGVGYDLNQIMSMLGQQLGKDVKHEYVLARSVDIPISVLDISKAINVLSWKPTTSLKNGLSLTYDW</sequence>
<gene>
    <name evidence="2" type="ORF">AAEJ74_06185</name>
</gene>
<evidence type="ECO:0000313" key="2">
    <source>
        <dbReference type="EMBL" id="MEK9511296.1"/>
    </source>
</evidence>
<accession>A0ABU9EH82</accession>